<sequence>MSKRPLEDDQHATVAQDQQPLVTESNSKKARTEHEGDDAEKATATTTASLATPGNGQGSSSPAAAVTAGSGSGSGSAPAVGASSNALAHQQQQQQHPSRPMPSTQQQQQVRSARPRGDHAFFGTTVPDDVVRVVSEFLFEHCNKPNVEIEAKLGVLMDNRTGQRISLPVRNEVAIISGQPAWYRFSSDMTLPATQYKHTRETDRFFKDGIQGKVRVTVDQKTGQVVPNGIVKKDRVADLDIYSPRNPFDFRISVNIEAPAQMPTGTPQFERNKDRISYRHNHFKIDLTQVKRMDTQPRPGMYQMQRPMGGAAGGGMNPMDMTHELEIEFVHPEELIREREAWIRSGGQQRERFMDMVGWFVDNIRGLAARGGGAAAAGGGGGGGPGGVGGGSTLAGQMPPQRR</sequence>
<name>A0A9P6Q070_9FUNG</name>
<dbReference type="GO" id="GO:0004651">
    <property type="term" value="F:polynucleotide 5'-phosphatase activity"/>
    <property type="evidence" value="ECO:0007669"/>
    <property type="project" value="UniProtKB-UniRule"/>
</dbReference>
<reference evidence="11" key="1">
    <citation type="journal article" date="2020" name="Fungal Divers.">
        <title>Resolving the Mortierellaceae phylogeny through synthesis of multi-gene phylogenetics and phylogenomics.</title>
        <authorList>
            <person name="Vandepol N."/>
            <person name="Liber J."/>
            <person name="Desiro A."/>
            <person name="Na H."/>
            <person name="Kennedy M."/>
            <person name="Barry K."/>
            <person name="Grigoriev I.V."/>
            <person name="Miller A.N."/>
            <person name="O'Donnell K."/>
            <person name="Stajich J.E."/>
            <person name="Bonito G."/>
        </authorList>
    </citation>
    <scope>NUCLEOTIDE SEQUENCE</scope>
    <source>
        <strain evidence="11">BC1065</strain>
    </source>
</reference>
<dbReference type="InterPro" id="IPR040343">
    <property type="entry name" value="Cet1/Ctl1"/>
</dbReference>
<feature type="compositionally biased region" description="Polar residues" evidence="9">
    <location>
        <begin position="13"/>
        <end position="25"/>
    </location>
</feature>
<dbReference type="Pfam" id="PF02940">
    <property type="entry name" value="mRNA_triPase"/>
    <property type="match status" value="2"/>
</dbReference>
<proteinExistence type="inferred from homology"/>
<comment type="subunit">
    <text evidence="8">Heterodimer. The mRNA-capping enzyme is composed of two separate chains alpha and beta, respectively a mRNA guanylyltransferase and an mRNA 5'-triphosphate monophosphatase.</text>
</comment>
<keyword evidence="12" id="KW-1185">Reference proteome</keyword>
<comment type="similarity">
    <text evidence="3 8">Belongs to the fungal TPase family.</text>
</comment>
<evidence type="ECO:0000256" key="5">
    <source>
        <dbReference type="ARBA" id="ARBA00022801"/>
    </source>
</evidence>
<evidence type="ECO:0000256" key="6">
    <source>
        <dbReference type="ARBA" id="ARBA00023242"/>
    </source>
</evidence>
<evidence type="ECO:0000256" key="2">
    <source>
        <dbReference type="ARBA" id="ARBA00004123"/>
    </source>
</evidence>
<comment type="caution">
    <text evidence="11">The sequence shown here is derived from an EMBL/GenBank/DDBJ whole genome shotgun (WGS) entry which is preliminary data.</text>
</comment>
<comment type="function">
    <text evidence="8">First step of mRNA capping. Converts the 5'-triphosphate end of a nascent mRNA chain into a diphosphate end.</text>
</comment>
<evidence type="ECO:0000259" key="10">
    <source>
        <dbReference type="Pfam" id="PF02940"/>
    </source>
</evidence>
<organism evidence="11 12">
    <name type="scientific">Actinomortierella ambigua</name>
    <dbReference type="NCBI Taxonomy" id="1343610"/>
    <lineage>
        <taxon>Eukaryota</taxon>
        <taxon>Fungi</taxon>
        <taxon>Fungi incertae sedis</taxon>
        <taxon>Mucoromycota</taxon>
        <taxon>Mortierellomycotina</taxon>
        <taxon>Mortierellomycetes</taxon>
        <taxon>Mortierellales</taxon>
        <taxon>Mortierellaceae</taxon>
        <taxon>Actinomortierella</taxon>
    </lineage>
</organism>
<keyword evidence="8" id="KW-0506">mRNA capping</keyword>
<gene>
    <name evidence="11" type="primary">CET1</name>
    <name evidence="11" type="ORF">DFQ27_004924</name>
</gene>
<keyword evidence="5 8" id="KW-0378">Hydrolase</keyword>
<dbReference type="GO" id="GO:0140818">
    <property type="term" value="F:mRNA 5'-triphosphate monophosphatase activity"/>
    <property type="evidence" value="ECO:0007669"/>
    <property type="project" value="UniProtKB-EC"/>
</dbReference>
<dbReference type="Proteomes" id="UP000807716">
    <property type="component" value="Unassembled WGS sequence"/>
</dbReference>
<dbReference type="GO" id="GO:0006370">
    <property type="term" value="P:7-methylguanosine mRNA capping"/>
    <property type="evidence" value="ECO:0007669"/>
    <property type="project" value="UniProtKB-UniRule"/>
</dbReference>
<evidence type="ECO:0000256" key="3">
    <source>
        <dbReference type="ARBA" id="ARBA00006345"/>
    </source>
</evidence>
<comment type="cofactor">
    <cofactor evidence="1 8">
        <name>Mg(2+)</name>
        <dbReference type="ChEBI" id="CHEBI:18420"/>
    </cofactor>
</comment>
<feature type="compositionally biased region" description="Polar residues" evidence="9">
    <location>
        <begin position="101"/>
        <end position="111"/>
    </location>
</feature>
<accession>A0A9P6Q070</accession>
<evidence type="ECO:0000256" key="7">
    <source>
        <dbReference type="ARBA" id="ARBA00047740"/>
    </source>
</evidence>
<evidence type="ECO:0000256" key="9">
    <source>
        <dbReference type="SAM" id="MobiDB-lite"/>
    </source>
</evidence>
<keyword evidence="4 8" id="KW-0507">mRNA processing</keyword>
<dbReference type="SUPFAM" id="SSF55154">
    <property type="entry name" value="CYTH-like phosphatases"/>
    <property type="match status" value="1"/>
</dbReference>
<evidence type="ECO:0000313" key="11">
    <source>
        <dbReference type="EMBL" id="KAG0257802.1"/>
    </source>
</evidence>
<dbReference type="AlphaFoldDB" id="A0A9P6Q070"/>
<dbReference type="EC" id="3.6.1.74" evidence="8"/>
<dbReference type="InterPro" id="IPR037009">
    <property type="entry name" value="mRNA_triPase_Cet1_sf"/>
</dbReference>
<evidence type="ECO:0000313" key="12">
    <source>
        <dbReference type="Proteomes" id="UP000807716"/>
    </source>
</evidence>
<feature type="compositionally biased region" description="Low complexity" evidence="9">
    <location>
        <begin position="42"/>
        <end position="95"/>
    </location>
</feature>
<dbReference type="CDD" id="cd07470">
    <property type="entry name" value="CYTH-like_mRNA_RTPase"/>
    <property type="match status" value="1"/>
</dbReference>
<dbReference type="InterPro" id="IPR033469">
    <property type="entry name" value="CYTH-like_dom_sf"/>
</dbReference>
<feature type="domain" description="mRNA triphosphatase Cet1-like" evidence="10">
    <location>
        <begin position="128"/>
        <end position="190"/>
    </location>
</feature>
<evidence type="ECO:0000256" key="4">
    <source>
        <dbReference type="ARBA" id="ARBA00022664"/>
    </source>
</evidence>
<comment type="catalytic activity">
    <reaction evidence="7">
        <text>a 5'-end triphospho-ribonucleoside in mRNA + H2O = a 5'-end diphospho-ribonucleoside in mRNA + phosphate + H(+)</text>
        <dbReference type="Rhea" id="RHEA:67004"/>
        <dbReference type="Rhea" id="RHEA-COMP:17164"/>
        <dbReference type="Rhea" id="RHEA-COMP:17165"/>
        <dbReference type="ChEBI" id="CHEBI:15377"/>
        <dbReference type="ChEBI" id="CHEBI:15378"/>
        <dbReference type="ChEBI" id="CHEBI:43474"/>
        <dbReference type="ChEBI" id="CHEBI:167616"/>
        <dbReference type="ChEBI" id="CHEBI:167618"/>
        <dbReference type="EC" id="3.6.1.74"/>
    </reaction>
    <physiologicalReaction direction="left-to-right" evidence="7">
        <dbReference type="Rhea" id="RHEA:67005"/>
    </physiologicalReaction>
</comment>
<evidence type="ECO:0000256" key="8">
    <source>
        <dbReference type="RuleBase" id="RU367053"/>
    </source>
</evidence>
<dbReference type="GO" id="GO:0031533">
    <property type="term" value="C:mRNA capping enzyme complex"/>
    <property type="evidence" value="ECO:0007669"/>
    <property type="project" value="UniProtKB-UniRule"/>
</dbReference>
<feature type="compositionally biased region" description="Gly residues" evidence="9">
    <location>
        <begin position="371"/>
        <end position="393"/>
    </location>
</feature>
<dbReference type="PANTHER" id="PTHR28118:SF1">
    <property type="entry name" value="POLYNUCLEOTIDE 5'-TRIPHOSPHATASE CTL1-RELATED"/>
    <property type="match status" value="1"/>
</dbReference>
<dbReference type="InterPro" id="IPR004206">
    <property type="entry name" value="mRNA_triPase_Cet1"/>
</dbReference>
<feature type="domain" description="mRNA triphosphatase Cet1-like" evidence="10">
    <location>
        <begin position="194"/>
        <end position="293"/>
    </location>
</feature>
<keyword evidence="6 8" id="KW-0539">Nucleus</keyword>
<feature type="region of interest" description="Disordered" evidence="9">
    <location>
        <begin position="1"/>
        <end position="123"/>
    </location>
</feature>
<feature type="region of interest" description="Disordered" evidence="9">
    <location>
        <begin position="371"/>
        <end position="403"/>
    </location>
</feature>
<evidence type="ECO:0000256" key="1">
    <source>
        <dbReference type="ARBA" id="ARBA00001946"/>
    </source>
</evidence>
<dbReference type="OrthoDB" id="272147at2759"/>
<dbReference type="PANTHER" id="PTHR28118">
    <property type="entry name" value="POLYNUCLEOTIDE 5'-TRIPHOSPHATASE-RELATED"/>
    <property type="match status" value="1"/>
</dbReference>
<feature type="compositionally biased region" description="Basic and acidic residues" evidence="9">
    <location>
        <begin position="1"/>
        <end position="11"/>
    </location>
</feature>
<comment type="subcellular location">
    <subcellularLocation>
        <location evidence="2 8">Nucleus</location>
    </subcellularLocation>
</comment>
<dbReference type="EMBL" id="JAAAJB010000346">
    <property type="protein sequence ID" value="KAG0257802.1"/>
    <property type="molecule type" value="Genomic_DNA"/>
</dbReference>
<dbReference type="Gene3D" id="3.20.100.10">
    <property type="entry name" value="mRNA triphosphatase Cet1-like"/>
    <property type="match status" value="2"/>
</dbReference>
<protein>
    <recommendedName>
        <fullName evidence="8">mRNA-capping enzyme subunit beta</fullName>
        <ecNumber evidence="8">3.6.1.74</ecNumber>
    </recommendedName>
    <alternativeName>
        <fullName evidence="8">mRNA 5'-phosphatase</fullName>
    </alternativeName>
    <alternativeName>
        <fullName evidence="8">mRNA 5'-triphosphate monophosphatase</fullName>
    </alternativeName>
</protein>